<evidence type="ECO:0000313" key="2">
    <source>
        <dbReference type="Proteomes" id="UP000499080"/>
    </source>
</evidence>
<sequence>MNGLLQRIVRMAVLTGIFFADPLRMMRLVSGYPPFSPLSADTDLKHSCPRREDIHPCECQELLKTESTLGEFGKETFVSCRSIQNSEVMEEAINYMKGHMIDFMIVDNCKLPLFHNGLFFKVGVKRIEILNSTVELRNNLFECASKC</sequence>
<gene>
    <name evidence="1" type="ORF">AVEN_19995_1</name>
</gene>
<evidence type="ECO:0000313" key="1">
    <source>
        <dbReference type="EMBL" id="GBN54952.1"/>
    </source>
</evidence>
<reference evidence="1 2" key="1">
    <citation type="journal article" date="2019" name="Sci. Rep.">
        <title>Orb-weaving spider Araneus ventricosus genome elucidates the spidroin gene catalogue.</title>
        <authorList>
            <person name="Kono N."/>
            <person name="Nakamura H."/>
            <person name="Ohtoshi R."/>
            <person name="Moran D.A.P."/>
            <person name="Shinohara A."/>
            <person name="Yoshida Y."/>
            <person name="Fujiwara M."/>
            <person name="Mori M."/>
            <person name="Tomita M."/>
            <person name="Arakawa K."/>
        </authorList>
    </citation>
    <scope>NUCLEOTIDE SEQUENCE [LARGE SCALE GENOMIC DNA]</scope>
</reference>
<dbReference type="OrthoDB" id="10677409at2759"/>
<dbReference type="EMBL" id="BGPR01012184">
    <property type="protein sequence ID" value="GBN54952.1"/>
    <property type="molecule type" value="Genomic_DNA"/>
</dbReference>
<accession>A0A4Y2PUZ4</accession>
<name>A0A4Y2PUZ4_ARAVE</name>
<proteinExistence type="predicted"/>
<comment type="caution">
    <text evidence="1">The sequence shown here is derived from an EMBL/GenBank/DDBJ whole genome shotgun (WGS) entry which is preliminary data.</text>
</comment>
<dbReference type="Proteomes" id="UP000499080">
    <property type="component" value="Unassembled WGS sequence"/>
</dbReference>
<dbReference type="AlphaFoldDB" id="A0A4Y2PUZ4"/>
<keyword evidence="2" id="KW-1185">Reference proteome</keyword>
<protein>
    <submittedName>
        <fullName evidence="1">Uncharacterized protein</fullName>
    </submittedName>
</protein>
<organism evidence="1 2">
    <name type="scientific">Araneus ventricosus</name>
    <name type="common">Orbweaver spider</name>
    <name type="synonym">Epeira ventricosa</name>
    <dbReference type="NCBI Taxonomy" id="182803"/>
    <lineage>
        <taxon>Eukaryota</taxon>
        <taxon>Metazoa</taxon>
        <taxon>Ecdysozoa</taxon>
        <taxon>Arthropoda</taxon>
        <taxon>Chelicerata</taxon>
        <taxon>Arachnida</taxon>
        <taxon>Araneae</taxon>
        <taxon>Araneomorphae</taxon>
        <taxon>Entelegynae</taxon>
        <taxon>Araneoidea</taxon>
        <taxon>Araneidae</taxon>
        <taxon>Araneus</taxon>
    </lineage>
</organism>